<feature type="transmembrane region" description="Helical" evidence="13">
    <location>
        <begin position="349"/>
        <end position="371"/>
    </location>
</feature>
<dbReference type="CDD" id="cd22269">
    <property type="entry name" value="DPBB_EG45-like"/>
    <property type="match status" value="1"/>
</dbReference>
<keyword evidence="6 13" id="KW-0812">Transmembrane</keyword>
<evidence type="ECO:0000256" key="3">
    <source>
        <dbReference type="ARBA" id="ARBA00022448"/>
    </source>
</evidence>
<comment type="subcellular location">
    <subcellularLocation>
        <location evidence="1">Membrane</location>
        <topology evidence="1">Multi-pass membrane protein</topology>
    </subcellularLocation>
    <subcellularLocation>
        <location evidence="2">Secreted</location>
    </subcellularLocation>
</comment>
<keyword evidence="4" id="KW-0964">Secreted</keyword>
<dbReference type="EMBL" id="CAWUPB010001164">
    <property type="protein sequence ID" value="CAK7344682.1"/>
    <property type="molecule type" value="Genomic_DNA"/>
</dbReference>
<feature type="domain" description="Expansin-like EG45" evidence="15">
    <location>
        <begin position="25"/>
        <end position="127"/>
    </location>
</feature>
<reference evidence="16 17" key="1">
    <citation type="submission" date="2024-01" db="EMBL/GenBank/DDBJ databases">
        <authorList>
            <person name="Waweru B."/>
        </authorList>
    </citation>
    <scope>NUCLEOTIDE SEQUENCE [LARGE SCALE GENOMIC DNA]</scope>
</reference>
<keyword evidence="10" id="KW-0406">Ion transport</keyword>
<dbReference type="SUPFAM" id="SSF50685">
    <property type="entry name" value="Barwin-like endoglucanases"/>
    <property type="match status" value="1"/>
</dbReference>
<dbReference type="SMART" id="SM00837">
    <property type="entry name" value="DPBB_1"/>
    <property type="match status" value="1"/>
</dbReference>
<dbReference type="InterPro" id="IPR009009">
    <property type="entry name" value="RlpA-like_DPBB"/>
</dbReference>
<dbReference type="FunFam" id="2.40.40.10:FF:000005">
    <property type="entry name" value="Barwin-related endoglucanase"/>
    <property type="match status" value="1"/>
</dbReference>
<keyword evidence="9 13" id="KW-1133">Transmembrane helix</keyword>
<evidence type="ECO:0000313" key="16">
    <source>
        <dbReference type="EMBL" id="CAK7344682.1"/>
    </source>
</evidence>
<keyword evidence="3" id="KW-0813">Transport</keyword>
<evidence type="ECO:0000256" key="4">
    <source>
        <dbReference type="ARBA" id="ARBA00022525"/>
    </source>
</evidence>
<dbReference type="GO" id="GO:1902600">
    <property type="term" value="P:proton transmembrane transport"/>
    <property type="evidence" value="ECO:0007669"/>
    <property type="project" value="InterPro"/>
</dbReference>
<proteinExistence type="inferred from homology"/>
<evidence type="ECO:0000256" key="13">
    <source>
        <dbReference type="SAM" id="Phobius"/>
    </source>
</evidence>
<dbReference type="InterPro" id="IPR006153">
    <property type="entry name" value="Cation/H_exchanger_TM"/>
</dbReference>
<dbReference type="Proteomes" id="UP001314170">
    <property type="component" value="Unassembled WGS sequence"/>
</dbReference>
<dbReference type="Pfam" id="PF00999">
    <property type="entry name" value="Na_H_Exchanger"/>
    <property type="match status" value="1"/>
</dbReference>
<dbReference type="InterPro" id="IPR050794">
    <property type="entry name" value="CPA2_transporter"/>
</dbReference>
<dbReference type="AlphaFoldDB" id="A0AAV1S548"/>
<evidence type="ECO:0000256" key="1">
    <source>
        <dbReference type="ARBA" id="ARBA00004141"/>
    </source>
</evidence>
<feature type="transmembrane region" description="Helical" evidence="13">
    <location>
        <begin position="219"/>
        <end position="238"/>
    </location>
</feature>
<keyword evidence="11 13" id="KW-0472">Membrane</keyword>
<feature type="transmembrane region" description="Helical" evidence="13">
    <location>
        <begin position="419"/>
        <end position="442"/>
    </location>
</feature>
<evidence type="ECO:0000256" key="8">
    <source>
        <dbReference type="ARBA" id="ARBA00022958"/>
    </source>
</evidence>
<comment type="similarity">
    <text evidence="12">Belongs to the monovalent cation:proton antiporter 2 (CPA2) transporter (TC 2.A.37) family. CHX (TC 2.A.37.4) subfamily.</text>
</comment>
<evidence type="ECO:0000256" key="12">
    <source>
        <dbReference type="ARBA" id="ARBA00038341"/>
    </source>
</evidence>
<feature type="chain" id="PRO_5044010385" description="Expansin-like EG45 domain-containing protein" evidence="14">
    <location>
        <begin position="24"/>
        <end position="593"/>
    </location>
</feature>
<evidence type="ECO:0000256" key="7">
    <source>
        <dbReference type="ARBA" id="ARBA00022729"/>
    </source>
</evidence>
<feature type="transmembrane region" description="Helical" evidence="13">
    <location>
        <begin position="383"/>
        <end position="407"/>
    </location>
</feature>
<dbReference type="GO" id="GO:0006885">
    <property type="term" value="P:regulation of pH"/>
    <property type="evidence" value="ECO:0007669"/>
    <property type="project" value="TreeGrafter"/>
</dbReference>
<evidence type="ECO:0000256" key="14">
    <source>
        <dbReference type="SAM" id="SignalP"/>
    </source>
</evidence>
<accession>A0AAV1S548</accession>
<feature type="transmembrane region" description="Helical" evidence="13">
    <location>
        <begin position="505"/>
        <end position="525"/>
    </location>
</feature>
<dbReference type="InterPro" id="IPR038770">
    <property type="entry name" value="Na+/solute_symporter_sf"/>
</dbReference>
<evidence type="ECO:0000259" key="15">
    <source>
        <dbReference type="PROSITE" id="PS50842"/>
    </source>
</evidence>
<dbReference type="Gene3D" id="2.40.40.10">
    <property type="entry name" value="RlpA-like domain"/>
    <property type="match status" value="1"/>
</dbReference>
<dbReference type="Pfam" id="PF03330">
    <property type="entry name" value="DPBB_1"/>
    <property type="match status" value="1"/>
</dbReference>
<evidence type="ECO:0000256" key="5">
    <source>
        <dbReference type="ARBA" id="ARBA00022538"/>
    </source>
</evidence>
<keyword evidence="7 14" id="KW-0732">Signal</keyword>
<keyword evidence="17" id="KW-1185">Reference proteome</keyword>
<dbReference type="InterPro" id="IPR007112">
    <property type="entry name" value="Expansin/allergen_DPBB_dom"/>
</dbReference>
<name>A0AAV1S548_9ROSI</name>
<dbReference type="PANTHER" id="PTHR32468:SF17">
    <property type="entry name" value="CATION_H(+) ANTIPORTER 4"/>
    <property type="match status" value="1"/>
</dbReference>
<dbReference type="InterPro" id="IPR036908">
    <property type="entry name" value="RlpA-like_sf"/>
</dbReference>
<evidence type="ECO:0000256" key="6">
    <source>
        <dbReference type="ARBA" id="ARBA00022692"/>
    </source>
</evidence>
<feature type="transmembrane region" description="Helical" evidence="13">
    <location>
        <begin position="537"/>
        <end position="559"/>
    </location>
</feature>
<dbReference type="Gene3D" id="1.20.1530.20">
    <property type="match status" value="1"/>
</dbReference>
<feature type="transmembrane region" description="Helical" evidence="13">
    <location>
        <begin position="454"/>
        <end position="473"/>
    </location>
</feature>
<dbReference type="GO" id="GO:0006813">
    <property type="term" value="P:potassium ion transport"/>
    <property type="evidence" value="ECO:0007669"/>
    <property type="project" value="UniProtKB-KW"/>
</dbReference>
<keyword evidence="8" id="KW-0630">Potassium</keyword>
<feature type="transmembrane region" description="Helical" evidence="13">
    <location>
        <begin position="283"/>
        <end position="302"/>
    </location>
</feature>
<sequence>MAIAIRALFLAGLLISLVSVASAIAGTATYYNVYVPSACYGFQDQGVMIAAASDALYDNGAACGRMYRVTCTGATNQGVPQPCKGGSVTVKIVDRCPSPACRATIDLSQEAFSQIADINAGKINIDYTPRKYSATHQVLNPNIRKNDPNIPLLCFHISSFTSFLSSVRPRPHIGGQMDVSSNNSMGGIHLNKTRIQKCTSLPPYVNSNGFLQDEDSLKASLPILELHMFAIFLISHGFHFILKRWGIHILVSQILAGVIIGTTVLGRDADYARVFFTIDSKQILGTLAGIGFQLLGFLNGIKMDLSLVRKTGKMAIYSGILSMVMPVLIGGVTAKIASKYWSLKKIDKLSLYLVMLVQSMTPFPVVCNFIGDLKLTHSELGRMGLSSALTSEMLSQCVALSAFFLGIAYKQRAPEAVKAIAICIAFLILVLYVVRPAMFWVIKQTPKGRPVKGVYTDIIILGAFVSGALFDYFGLNVFLGSLVFGLAVPAGPPLASAVVEKLECIVTGVLVPLFMAMCTMGADFLKIDFGDYLLKSTAIVVFVVILTKFVSYLVPLLYFKLPKQDALSLAFLISTKGIVELGSFTYMKELGVC</sequence>
<evidence type="ECO:0000313" key="17">
    <source>
        <dbReference type="Proteomes" id="UP001314170"/>
    </source>
</evidence>
<dbReference type="GO" id="GO:0015297">
    <property type="term" value="F:antiporter activity"/>
    <property type="evidence" value="ECO:0007669"/>
    <property type="project" value="InterPro"/>
</dbReference>
<dbReference type="PROSITE" id="PS50842">
    <property type="entry name" value="EXPANSIN_EG45"/>
    <property type="match status" value="1"/>
</dbReference>
<feature type="transmembrane region" description="Helical" evidence="13">
    <location>
        <begin position="479"/>
        <end position="498"/>
    </location>
</feature>
<protein>
    <recommendedName>
        <fullName evidence="15">Expansin-like EG45 domain-containing protein</fullName>
    </recommendedName>
</protein>
<feature type="transmembrane region" description="Helical" evidence="13">
    <location>
        <begin position="314"/>
        <end position="337"/>
    </location>
</feature>
<dbReference type="GO" id="GO:0005576">
    <property type="term" value="C:extracellular region"/>
    <property type="evidence" value="ECO:0007669"/>
    <property type="project" value="UniProtKB-SubCell"/>
</dbReference>
<dbReference type="GO" id="GO:0016020">
    <property type="term" value="C:membrane"/>
    <property type="evidence" value="ECO:0007669"/>
    <property type="project" value="UniProtKB-SubCell"/>
</dbReference>
<dbReference type="GO" id="GO:0012505">
    <property type="term" value="C:endomembrane system"/>
    <property type="evidence" value="ECO:0007669"/>
    <property type="project" value="TreeGrafter"/>
</dbReference>
<keyword evidence="5" id="KW-0633">Potassium transport</keyword>
<dbReference type="PANTHER" id="PTHR32468">
    <property type="entry name" value="CATION/H + ANTIPORTER"/>
    <property type="match status" value="1"/>
</dbReference>
<comment type="caution">
    <text evidence="16">The sequence shown here is derived from an EMBL/GenBank/DDBJ whole genome shotgun (WGS) entry which is preliminary data.</text>
</comment>
<feature type="transmembrane region" description="Helical" evidence="13">
    <location>
        <begin position="245"/>
        <end position="263"/>
    </location>
</feature>
<gene>
    <name evidence="16" type="ORF">DCAF_LOCUS17904</name>
</gene>
<feature type="signal peptide" evidence="14">
    <location>
        <begin position="1"/>
        <end position="23"/>
    </location>
</feature>
<evidence type="ECO:0000256" key="10">
    <source>
        <dbReference type="ARBA" id="ARBA00023065"/>
    </source>
</evidence>
<evidence type="ECO:0000256" key="11">
    <source>
        <dbReference type="ARBA" id="ARBA00023136"/>
    </source>
</evidence>
<organism evidence="16 17">
    <name type="scientific">Dovyalis caffra</name>
    <dbReference type="NCBI Taxonomy" id="77055"/>
    <lineage>
        <taxon>Eukaryota</taxon>
        <taxon>Viridiplantae</taxon>
        <taxon>Streptophyta</taxon>
        <taxon>Embryophyta</taxon>
        <taxon>Tracheophyta</taxon>
        <taxon>Spermatophyta</taxon>
        <taxon>Magnoliopsida</taxon>
        <taxon>eudicotyledons</taxon>
        <taxon>Gunneridae</taxon>
        <taxon>Pentapetalae</taxon>
        <taxon>rosids</taxon>
        <taxon>fabids</taxon>
        <taxon>Malpighiales</taxon>
        <taxon>Salicaceae</taxon>
        <taxon>Flacourtieae</taxon>
        <taxon>Dovyalis</taxon>
    </lineage>
</organism>
<evidence type="ECO:0000256" key="2">
    <source>
        <dbReference type="ARBA" id="ARBA00004613"/>
    </source>
</evidence>
<evidence type="ECO:0000256" key="9">
    <source>
        <dbReference type="ARBA" id="ARBA00022989"/>
    </source>
</evidence>